<accession>A0A421BL00</accession>
<keyword evidence="1" id="KW-0805">Transcription regulation</keyword>
<dbReference type="InterPro" id="IPR036390">
    <property type="entry name" value="WH_DNA-bd_sf"/>
</dbReference>
<keyword evidence="6" id="KW-1185">Reference proteome</keyword>
<dbReference type="SUPFAM" id="SSF46785">
    <property type="entry name" value="Winged helix' DNA-binding domain"/>
    <property type="match status" value="1"/>
</dbReference>
<dbReference type="InterPro" id="IPR011711">
    <property type="entry name" value="GntR_C"/>
</dbReference>
<evidence type="ECO:0000256" key="1">
    <source>
        <dbReference type="ARBA" id="ARBA00023015"/>
    </source>
</evidence>
<dbReference type="InterPro" id="IPR036388">
    <property type="entry name" value="WH-like_DNA-bd_sf"/>
</dbReference>
<dbReference type="Gene3D" id="1.20.120.530">
    <property type="entry name" value="GntR ligand-binding domain-like"/>
    <property type="match status" value="1"/>
</dbReference>
<dbReference type="PANTHER" id="PTHR43537:SF39">
    <property type="entry name" value="HTH-TYPE TRANSCRIPTIONAL REGULATOR MCBR"/>
    <property type="match status" value="1"/>
</dbReference>
<comment type="caution">
    <text evidence="5">The sequence shown here is derived from an EMBL/GenBank/DDBJ whole genome shotgun (WGS) entry which is preliminary data.</text>
</comment>
<dbReference type="SMART" id="SM00895">
    <property type="entry name" value="FCD"/>
    <property type="match status" value="1"/>
</dbReference>
<dbReference type="RefSeq" id="WP_121534493.1">
    <property type="nucleotide sequence ID" value="NZ_RCHI01000016.1"/>
</dbReference>
<reference evidence="5 6" key="1">
    <citation type="submission" date="2018-10" db="EMBL/GenBank/DDBJ databases">
        <title>Rhodobacter sp . BO-81.</title>
        <authorList>
            <person name="Im W.T."/>
        </authorList>
    </citation>
    <scope>NUCLEOTIDE SEQUENCE [LARGE SCALE GENOMIC DNA]</scope>
    <source>
        <strain evidence="5 6">BO-81</strain>
    </source>
</reference>
<dbReference type="InterPro" id="IPR008920">
    <property type="entry name" value="TF_FadR/GntR_C"/>
</dbReference>
<dbReference type="PROSITE" id="PS50949">
    <property type="entry name" value="HTH_GNTR"/>
    <property type="match status" value="1"/>
</dbReference>
<evidence type="ECO:0000313" key="5">
    <source>
        <dbReference type="EMBL" id="RLL63622.1"/>
    </source>
</evidence>
<feature type="domain" description="HTH gntR-type" evidence="4">
    <location>
        <begin position="7"/>
        <end position="74"/>
    </location>
</feature>
<evidence type="ECO:0000313" key="6">
    <source>
        <dbReference type="Proteomes" id="UP000279673"/>
    </source>
</evidence>
<dbReference type="PANTHER" id="PTHR43537">
    <property type="entry name" value="TRANSCRIPTIONAL REGULATOR, GNTR FAMILY"/>
    <property type="match status" value="1"/>
</dbReference>
<evidence type="ECO:0000256" key="3">
    <source>
        <dbReference type="ARBA" id="ARBA00023163"/>
    </source>
</evidence>
<dbReference type="Pfam" id="PF07729">
    <property type="entry name" value="FCD"/>
    <property type="match status" value="1"/>
</dbReference>
<dbReference type="GO" id="GO:0003700">
    <property type="term" value="F:DNA-binding transcription factor activity"/>
    <property type="evidence" value="ECO:0007669"/>
    <property type="project" value="InterPro"/>
</dbReference>
<dbReference type="SUPFAM" id="SSF48008">
    <property type="entry name" value="GntR ligand-binding domain-like"/>
    <property type="match status" value="1"/>
</dbReference>
<gene>
    <name evidence="5" type="ORF">DYS74_14975</name>
</gene>
<evidence type="ECO:0000256" key="2">
    <source>
        <dbReference type="ARBA" id="ARBA00023125"/>
    </source>
</evidence>
<keyword evidence="2" id="KW-0238">DNA-binding</keyword>
<dbReference type="Proteomes" id="UP000279673">
    <property type="component" value="Unassembled WGS sequence"/>
</dbReference>
<protein>
    <submittedName>
        <fullName evidence="5">GntR family transcriptional regulator</fullName>
    </submittedName>
</protein>
<name>A0A421BL00_9RHOB</name>
<dbReference type="EMBL" id="RCHI01000016">
    <property type="protein sequence ID" value="RLL63622.1"/>
    <property type="molecule type" value="Genomic_DNA"/>
</dbReference>
<organism evidence="5 6">
    <name type="scientific">Paenirhodobacter hankyongi</name>
    <dbReference type="NCBI Taxonomy" id="2294033"/>
    <lineage>
        <taxon>Bacteria</taxon>
        <taxon>Pseudomonadati</taxon>
        <taxon>Pseudomonadota</taxon>
        <taxon>Alphaproteobacteria</taxon>
        <taxon>Rhodobacterales</taxon>
        <taxon>Rhodobacter group</taxon>
        <taxon>Paenirhodobacter</taxon>
    </lineage>
</organism>
<dbReference type="InterPro" id="IPR000524">
    <property type="entry name" value="Tscrpt_reg_HTH_GntR"/>
</dbReference>
<dbReference type="SMART" id="SM00345">
    <property type="entry name" value="HTH_GNTR"/>
    <property type="match status" value="1"/>
</dbReference>
<keyword evidence="3" id="KW-0804">Transcription</keyword>
<dbReference type="Gene3D" id="1.10.10.10">
    <property type="entry name" value="Winged helix-like DNA-binding domain superfamily/Winged helix DNA-binding domain"/>
    <property type="match status" value="1"/>
</dbReference>
<evidence type="ECO:0000259" key="4">
    <source>
        <dbReference type="PROSITE" id="PS50949"/>
    </source>
</evidence>
<dbReference type="AlphaFoldDB" id="A0A421BL00"/>
<proteinExistence type="predicted"/>
<dbReference type="GO" id="GO:0003677">
    <property type="term" value="F:DNA binding"/>
    <property type="evidence" value="ECO:0007669"/>
    <property type="project" value="UniProtKB-KW"/>
</dbReference>
<dbReference type="Pfam" id="PF00392">
    <property type="entry name" value="GntR"/>
    <property type="match status" value="1"/>
</dbReference>
<sequence>MSNYQPDTVADMVHGELRQQIWGGAFLPGDRVSIRALALERGLSVIPVRDAVRRLVAEGALCFVDSRTIEVPQLNLANHRDVLFARSQLEPELARMAFAMLDQTDLEFLVAIDAAMDAAIAAQDIPRYMQTNFEFHFRIYRKAGSPTLLRLVEALWLQYGPSMRYIAAQYGTDPGTVDHHKSVVAALERRDGAAFVQAVHDDIAQGMAFISRAGLKAPD</sequence>